<dbReference type="Pfam" id="PF04300">
    <property type="entry name" value="FBA"/>
    <property type="match status" value="1"/>
</dbReference>
<evidence type="ECO:0000259" key="2">
    <source>
        <dbReference type="PROSITE" id="PS51114"/>
    </source>
</evidence>
<proteinExistence type="predicted"/>
<feature type="domain" description="F-box" evidence="1">
    <location>
        <begin position="1"/>
        <end position="43"/>
    </location>
</feature>
<dbReference type="InterPro" id="IPR007397">
    <property type="entry name" value="F-box-assoc_dom"/>
</dbReference>
<dbReference type="PANTHER" id="PTHR12125:SF12">
    <property type="entry name" value="F-BOX ONLY PROTEIN 6"/>
    <property type="match status" value="1"/>
</dbReference>
<accession>A0ABN9C1Z6</accession>
<name>A0ABN9C1Z6_9NEOB</name>
<dbReference type="InterPro" id="IPR001810">
    <property type="entry name" value="F-box_dom"/>
</dbReference>
<dbReference type="SUPFAM" id="SSF49785">
    <property type="entry name" value="Galactose-binding domain-like"/>
    <property type="match status" value="1"/>
</dbReference>
<dbReference type="CDD" id="cd22168">
    <property type="entry name" value="F-box_FBXO6-like"/>
    <property type="match status" value="1"/>
</dbReference>
<gene>
    <name evidence="3" type="ORF">SPARVUS_LOCUS4030825</name>
</gene>
<dbReference type="Proteomes" id="UP001162483">
    <property type="component" value="Unassembled WGS sequence"/>
</dbReference>
<comment type="caution">
    <text evidence="3">The sequence shown here is derived from an EMBL/GenBank/DDBJ whole genome shotgun (WGS) entry which is preliminary data.</text>
</comment>
<dbReference type="PROSITE" id="PS50181">
    <property type="entry name" value="FBOX"/>
    <property type="match status" value="1"/>
</dbReference>
<dbReference type="Pfam" id="PF12937">
    <property type="entry name" value="F-box-like"/>
    <property type="match status" value="1"/>
</dbReference>
<evidence type="ECO:0000313" key="3">
    <source>
        <dbReference type="EMBL" id="CAI9553352.1"/>
    </source>
</evidence>
<dbReference type="Gene3D" id="1.20.1280.50">
    <property type="match status" value="1"/>
</dbReference>
<dbReference type="InterPro" id="IPR008979">
    <property type="entry name" value="Galactose-bd-like_sf"/>
</dbReference>
<dbReference type="InterPro" id="IPR036047">
    <property type="entry name" value="F-box-like_dom_sf"/>
</dbReference>
<organism evidence="3 4">
    <name type="scientific">Staurois parvus</name>
    <dbReference type="NCBI Taxonomy" id="386267"/>
    <lineage>
        <taxon>Eukaryota</taxon>
        <taxon>Metazoa</taxon>
        <taxon>Chordata</taxon>
        <taxon>Craniata</taxon>
        <taxon>Vertebrata</taxon>
        <taxon>Euteleostomi</taxon>
        <taxon>Amphibia</taxon>
        <taxon>Batrachia</taxon>
        <taxon>Anura</taxon>
        <taxon>Neobatrachia</taxon>
        <taxon>Ranoidea</taxon>
        <taxon>Ranidae</taxon>
        <taxon>Staurois</taxon>
    </lineage>
</organism>
<protein>
    <submittedName>
        <fullName evidence="3">Uncharacterized protein</fullName>
    </submittedName>
</protein>
<dbReference type="PROSITE" id="PS51114">
    <property type="entry name" value="FBA"/>
    <property type="match status" value="1"/>
</dbReference>
<reference evidence="3" key="1">
    <citation type="submission" date="2023-05" db="EMBL/GenBank/DDBJ databases">
        <authorList>
            <person name="Stuckert A."/>
        </authorList>
    </citation>
    <scope>NUCLEOTIDE SEQUENCE</scope>
</reference>
<dbReference type="PANTHER" id="PTHR12125">
    <property type="entry name" value="F-BOX ONLY PROTEIN 6-LIKE PROTEIN"/>
    <property type="match status" value="1"/>
</dbReference>
<dbReference type="SMART" id="SM01198">
    <property type="entry name" value="FBA"/>
    <property type="match status" value="1"/>
</dbReference>
<keyword evidence="4" id="KW-1185">Reference proteome</keyword>
<dbReference type="InterPro" id="IPR039752">
    <property type="entry name" value="F-box_only"/>
</dbReference>
<evidence type="ECO:0000313" key="4">
    <source>
        <dbReference type="Proteomes" id="UP001162483"/>
    </source>
</evidence>
<dbReference type="SMART" id="SM00256">
    <property type="entry name" value="FBOX"/>
    <property type="match status" value="1"/>
</dbReference>
<dbReference type="Gene3D" id="2.60.120.260">
    <property type="entry name" value="Galactose-binding domain-like"/>
    <property type="match status" value="1"/>
</dbReference>
<dbReference type="EMBL" id="CATNWA010007107">
    <property type="protein sequence ID" value="CAI9553352.1"/>
    <property type="molecule type" value="Genomic_DNA"/>
</dbReference>
<evidence type="ECO:0000259" key="1">
    <source>
        <dbReference type="PROSITE" id="PS50181"/>
    </source>
</evidence>
<dbReference type="SUPFAM" id="SSF81383">
    <property type="entry name" value="F-box domain"/>
    <property type="match status" value="1"/>
</dbReference>
<sequence length="258" mass="30227">MLPEDVLLEILALVPAVDLIRRCRQVCSQWKEVIDSATLWKLKCQRAGYITKDCQKHPKDWKIFYYLSSRKRNLIQNPCALEQFNAWTIEENGGDLWKVEDLPGDSGEQILDGTLTKYFVTSYETCKKSQLIDLKKMGYSTEFMDTIQPDIVIKDWYAARRDCGCQYELVVRLLSKKKTIIKEFSPEKVLIEQWSDACWQQMMCRFRYYGPGVRYIYFQHGGSDTQFWAGWYGVRVTNSSVTIEPEDLTVKENRCLTD</sequence>
<feature type="domain" description="FBA" evidence="2">
    <location>
        <begin position="64"/>
        <end position="245"/>
    </location>
</feature>